<comment type="caution">
    <text evidence="3">The sequence shown here is derived from an EMBL/GenBank/DDBJ whole genome shotgun (WGS) entry which is preliminary data.</text>
</comment>
<dbReference type="RefSeq" id="WP_184080635.1">
    <property type="nucleotide sequence ID" value="NZ_JACIJP010000003.1"/>
</dbReference>
<dbReference type="Proteomes" id="UP000552700">
    <property type="component" value="Unassembled WGS sequence"/>
</dbReference>
<accession>A0A841J7H4</accession>
<dbReference type="EMBL" id="JACIJP010000003">
    <property type="protein sequence ID" value="MBB6124508.1"/>
    <property type="molecule type" value="Genomic_DNA"/>
</dbReference>
<gene>
    <name evidence="3" type="ORF">FHS92_002253</name>
</gene>
<evidence type="ECO:0000256" key="1">
    <source>
        <dbReference type="SAM" id="MobiDB-lite"/>
    </source>
</evidence>
<proteinExistence type="predicted"/>
<sequence>MSDDLALLKRQWELGIISGEDYFIEKTRLTSTTKVAAGAAAAVGAHSVGSSKAVKLLFASTLGSAVVGATGIGLYAFTHTSRAPRTEPAIEAPLSPELEAISSEGERSHQDYRVPFGPNFARTDPSAPPQSMSAPADGVLSSANRRPVELESTNSVSSRRGAGSSPADAAVYPRRPDSVNRR</sequence>
<keyword evidence="2" id="KW-1133">Transmembrane helix</keyword>
<feature type="region of interest" description="Disordered" evidence="1">
    <location>
        <begin position="85"/>
        <end position="182"/>
    </location>
</feature>
<name>A0A841J7H4_9SPHN</name>
<protein>
    <submittedName>
        <fullName evidence="3">Uncharacterized protein</fullName>
    </submittedName>
</protein>
<evidence type="ECO:0000313" key="3">
    <source>
        <dbReference type="EMBL" id="MBB6124508.1"/>
    </source>
</evidence>
<reference evidence="3 4" key="1">
    <citation type="submission" date="2020-08" db="EMBL/GenBank/DDBJ databases">
        <title>Genomic Encyclopedia of Type Strains, Phase IV (KMG-IV): sequencing the most valuable type-strain genomes for metagenomic binning, comparative biology and taxonomic classification.</title>
        <authorList>
            <person name="Goeker M."/>
        </authorList>
    </citation>
    <scope>NUCLEOTIDE SEQUENCE [LARGE SCALE GENOMIC DNA]</scope>
    <source>
        <strain evidence="3 4">DSM 102255</strain>
    </source>
</reference>
<organism evidence="3 4">
    <name type="scientific">Sphingobium subterraneum</name>
    <dbReference type="NCBI Taxonomy" id="627688"/>
    <lineage>
        <taxon>Bacteria</taxon>
        <taxon>Pseudomonadati</taxon>
        <taxon>Pseudomonadota</taxon>
        <taxon>Alphaproteobacteria</taxon>
        <taxon>Sphingomonadales</taxon>
        <taxon>Sphingomonadaceae</taxon>
        <taxon>Sphingobium</taxon>
    </lineage>
</organism>
<evidence type="ECO:0000313" key="4">
    <source>
        <dbReference type="Proteomes" id="UP000552700"/>
    </source>
</evidence>
<feature type="transmembrane region" description="Helical" evidence="2">
    <location>
        <begin position="56"/>
        <end position="77"/>
    </location>
</feature>
<keyword evidence="2" id="KW-0812">Transmembrane</keyword>
<dbReference type="AlphaFoldDB" id="A0A841J7H4"/>
<evidence type="ECO:0000256" key="2">
    <source>
        <dbReference type="SAM" id="Phobius"/>
    </source>
</evidence>
<keyword evidence="2" id="KW-0472">Membrane</keyword>
<keyword evidence="4" id="KW-1185">Reference proteome</keyword>